<accession>A0A074V512</accession>
<comment type="caution">
    <text evidence="2">The sequence shown here is derived from an EMBL/GenBank/DDBJ whole genome shotgun (WGS) entry which is preliminary data.</text>
</comment>
<evidence type="ECO:0000259" key="1">
    <source>
        <dbReference type="Pfam" id="PF26567"/>
    </source>
</evidence>
<gene>
    <name evidence="2" type="ORF">SASC598J21_020020</name>
</gene>
<dbReference type="Pfam" id="PF26567">
    <property type="entry name" value="BstA_C"/>
    <property type="match status" value="1"/>
</dbReference>
<reference evidence="2 3" key="1">
    <citation type="journal article" date="2014" name="PLoS Genet.">
        <title>Hidden diversity in honey bee gut symbionts detected by single-cell genomics.</title>
        <authorList>
            <person name="Engel P."/>
            <person name="Stepanauskas R."/>
            <person name="Moran N."/>
        </authorList>
    </citation>
    <scope>NUCLEOTIDE SEQUENCE [LARGE SCALE GENOMIC DNA]</scope>
    <source>
        <strain evidence="2 3">SCGC AB-598-J21</strain>
    </source>
</reference>
<protein>
    <submittedName>
        <fullName evidence="2">Bacteriophage CII protein</fullName>
    </submittedName>
</protein>
<dbReference type="Proteomes" id="UP000027644">
    <property type="component" value="Unassembled WGS sequence"/>
</dbReference>
<evidence type="ECO:0000313" key="3">
    <source>
        <dbReference type="Proteomes" id="UP000027644"/>
    </source>
</evidence>
<dbReference type="InterPro" id="IPR058744">
    <property type="entry name" value="BstA-like_C"/>
</dbReference>
<dbReference type="AlphaFoldDB" id="A0A074V512"/>
<sequence>MSNSNLPIYKNQGVLDLEIEIQQNVDGIEMGVLENGIPYLTQTGLASLCGVARSVIYDITKDWENKFDEEITGSDRNSVIKNYLFNQGFKEKKLHIETRDGNLNYAYPDYVCMAILEYYTFDSQNKNNIAASNYRKLARFGFEQFIYKSLEYKPADKWQAFHDRVLLSQDCSELGYFIIFKEINGMVVDLIKAGLIVNAKTVPDISVGRVWAEYWKKNKLSEKYGEIITVPHNYPSYFPQASANPNQINAYPDAGLPEFRRWFKEEYLPTKFPAYILKKANVLHGGKEEANKLIALFAPQDN</sequence>
<proteinExistence type="predicted"/>
<evidence type="ECO:0000313" key="2">
    <source>
        <dbReference type="EMBL" id="KEQ00301.1"/>
    </source>
</evidence>
<feature type="domain" description="BstA-like C-terminal" evidence="1">
    <location>
        <begin position="158"/>
        <end position="280"/>
    </location>
</feature>
<organism evidence="2 3">
    <name type="scientific">Snodgrassella alvi SCGC AB-598-J21</name>
    <dbReference type="NCBI Taxonomy" id="1385367"/>
    <lineage>
        <taxon>Bacteria</taxon>
        <taxon>Pseudomonadati</taxon>
        <taxon>Pseudomonadota</taxon>
        <taxon>Betaproteobacteria</taxon>
        <taxon>Neisseriales</taxon>
        <taxon>Neisseriaceae</taxon>
        <taxon>Snodgrassella</taxon>
    </lineage>
</organism>
<dbReference type="EMBL" id="AVQL01000453">
    <property type="protein sequence ID" value="KEQ00301.1"/>
    <property type="molecule type" value="Genomic_DNA"/>
</dbReference>
<name>A0A074V512_9NEIS</name>